<name>A0A0K2T417_LEPSM</name>
<feature type="domain" description="BTB" evidence="3">
    <location>
        <begin position="20"/>
        <end position="95"/>
    </location>
</feature>
<accession>A0A0K2T417</accession>
<protein>
    <recommendedName>
        <fullName evidence="3">BTB domain-containing protein</fullName>
    </recommendedName>
</protein>
<evidence type="ECO:0000313" key="4">
    <source>
        <dbReference type="EMBL" id="CDW20525.1"/>
    </source>
</evidence>
<dbReference type="Pfam" id="PF00651">
    <property type="entry name" value="BTB"/>
    <property type="match status" value="1"/>
</dbReference>
<dbReference type="GO" id="GO:0022008">
    <property type="term" value="P:neurogenesis"/>
    <property type="evidence" value="ECO:0007669"/>
    <property type="project" value="TreeGrafter"/>
</dbReference>
<dbReference type="PANTHER" id="PTHR45774:SF4">
    <property type="entry name" value="AXUNDEAD, ISOFORM F"/>
    <property type="match status" value="1"/>
</dbReference>
<evidence type="ECO:0000256" key="2">
    <source>
        <dbReference type="ARBA" id="ARBA00022490"/>
    </source>
</evidence>
<dbReference type="Gene3D" id="1.25.40.420">
    <property type="match status" value="1"/>
</dbReference>
<dbReference type="Pfam" id="PF07707">
    <property type="entry name" value="BACK"/>
    <property type="match status" value="1"/>
</dbReference>
<dbReference type="InterPro" id="IPR012983">
    <property type="entry name" value="PHR"/>
</dbReference>
<dbReference type="EMBL" id="HACA01003164">
    <property type="protein sequence ID" value="CDW20525.1"/>
    <property type="molecule type" value="Transcribed_RNA"/>
</dbReference>
<dbReference type="GO" id="GO:0005829">
    <property type="term" value="C:cytosol"/>
    <property type="evidence" value="ECO:0007669"/>
    <property type="project" value="TreeGrafter"/>
</dbReference>
<organism evidence="4">
    <name type="scientific">Lepeophtheirus salmonis</name>
    <name type="common">Salmon louse</name>
    <name type="synonym">Caligus salmonis</name>
    <dbReference type="NCBI Taxonomy" id="72036"/>
    <lineage>
        <taxon>Eukaryota</taxon>
        <taxon>Metazoa</taxon>
        <taxon>Ecdysozoa</taxon>
        <taxon>Arthropoda</taxon>
        <taxon>Crustacea</taxon>
        <taxon>Multicrustacea</taxon>
        <taxon>Hexanauplia</taxon>
        <taxon>Copepoda</taxon>
        <taxon>Siphonostomatoida</taxon>
        <taxon>Caligidae</taxon>
        <taxon>Lepeophtheirus</taxon>
    </lineage>
</organism>
<dbReference type="SMART" id="SM00875">
    <property type="entry name" value="BACK"/>
    <property type="match status" value="1"/>
</dbReference>
<dbReference type="SMART" id="SM00225">
    <property type="entry name" value="BTB"/>
    <property type="match status" value="1"/>
</dbReference>
<dbReference type="Gene3D" id="2.60.120.820">
    <property type="entry name" value="PHR domain"/>
    <property type="match status" value="1"/>
</dbReference>
<dbReference type="InterPro" id="IPR000210">
    <property type="entry name" value="BTB/POZ_dom"/>
</dbReference>
<proteinExistence type="predicted"/>
<evidence type="ECO:0000256" key="1">
    <source>
        <dbReference type="ARBA" id="ARBA00004496"/>
    </source>
</evidence>
<dbReference type="SUPFAM" id="SSF54695">
    <property type="entry name" value="POZ domain"/>
    <property type="match status" value="1"/>
</dbReference>
<dbReference type="Gene3D" id="3.30.710.10">
    <property type="entry name" value="Potassium Channel Kv1.1, Chain A"/>
    <property type="match status" value="1"/>
</dbReference>
<dbReference type="PANTHER" id="PTHR45774">
    <property type="entry name" value="BTB/POZ DOMAIN-CONTAINING"/>
    <property type="match status" value="1"/>
</dbReference>
<reference evidence="4" key="1">
    <citation type="submission" date="2014-05" db="EMBL/GenBank/DDBJ databases">
        <authorList>
            <person name="Chronopoulou M."/>
        </authorList>
    </citation>
    <scope>NUCLEOTIDE SEQUENCE</scope>
    <source>
        <tissue evidence="4">Whole organism</tissue>
    </source>
</reference>
<dbReference type="InterPro" id="IPR038648">
    <property type="entry name" value="PHR_sf"/>
</dbReference>
<dbReference type="InterPro" id="IPR011333">
    <property type="entry name" value="SKP1/BTB/POZ_sf"/>
</dbReference>
<keyword evidence="2" id="KW-0963">Cytoplasm</keyword>
<dbReference type="Pfam" id="PF08005">
    <property type="entry name" value="PHR"/>
    <property type="match status" value="1"/>
</dbReference>
<evidence type="ECO:0000259" key="3">
    <source>
        <dbReference type="PROSITE" id="PS50097"/>
    </source>
</evidence>
<dbReference type="InterPro" id="IPR011705">
    <property type="entry name" value="BACK"/>
</dbReference>
<dbReference type="PROSITE" id="PS50097">
    <property type="entry name" value="BTB"/>
    <property type="match status" value="1"/>
</dbReference>
<dbReference type="AlphaFoldDB" id="A0A0K2T417"/>
<sequence length="429" mass="49726">MMMTPFKRRFKNIFEEGYFSDVCFLVGAGKNESVEKIAAHRCILVSISPVFENMFCGECKELKINDVEIKVPDVRPSTFKCMLEWIYTEEIDLNVDNVLSILYCAYKYDLSELNNKCIHFLSNNVKPKNLCQLMVDAKENHLYELIPWIKNRIGINATESLTSDSFLAIKDNELVKDILSNDILYLEEAQVFEFAVSWAYAQKKSEEKSFKDLRKCLGPAFNSIRFPLFSSTQFIEHILPLKLLNSQEVLEILDFIYKKQKAPSSTFSFEPRLRLLKRFKSIAVGSYVDMSHFLEFTVSERIKIHGYGIFRPTKRRTHFIGSIVLEFPSKKKILGLENFDLKLEKDPNSMTTINFDQPIKVYPKSMYRASLFFAQEFPIREVCFFVGKEGQDKMTADGVEFNFMGNTSGIRDTNVRKGQFPGIFFSRIP</sequence>
<dbReference type="OrthoDB" id="684045at2759"/>
<comment type="subcellular location">
    <subcellularLocation>
        <location evidence="1">Cytoplasm</location>
    </subcellularLocation>
</comment>